<dbReference type="RefSeq" id="WP_067646466.1">
    <property type="nucleotide sequence ID" value="NZ_KQ961026.1"/>
</dbReference>
<comment type="similarity">
    <text evidence="1">Belongs to the sigma-70 factor family. ECF subfamily.</text>
</comment>
<dbReference type="InterPro" id="IPR013249">
    <property type="entry name" value="RNA_pol_sigma70_r4_t2"/>
</dbReference>
<dbReference type="AlphaFoldDB" id="A0A135P206"/>
<dbReference type="SUPFAM" id="SSF88659">
    <property type="entry name" value="Sigma3 and sigma4 domains of RNA polymerase sigma factors"/>
    <property type="match status" value="1"/>
</dbReference>
<dbReference type="Pfam" id="PF04542">
    <property type="entry name" value="Sigma70_r2"/>
    <property type="match status" value="1"/>
</dbReference>
<gene>
    <name evidence="7" type="ORF">ATO67_07795</name>
</gene>
<evidence type="ECO:0000259" key="6">
    <source>
        <dbReference type="Pfam" id="PF08281"/>
    </source>
</evidence>
<dbReference type="InterPro" id="IPR013325">
    <property type="entry name" value="RNA_pol_sigma_r2"/>
</dbReference>
<keyword evidence="3" id="KW-0731">Sigma factor</keyword>
<keyword evidence="4" id="KW-0804">Transcription</keyword>
<evidence type="ECO:0008006" key="9">
    <source>
        <dbReference type="Google" id="ProtNLM"/>
    </source>
</evidence>
<evidence type="ECO:0000256" key="4">
    <source>
        <dbReference type="ARBA" id="ARBA00023163"/>
    </source>
</evidence>
<evidence type="ECO:0000256" key="2">
    <source>
        <dbReference type="ARBA" id="ARBA00023015"/>
    </source>
</evidence>
<dbReference type="InterPro" id="IPR014284">
    <property type="entry name" value="RNA_pol_sigma-70_dom"/>
</dbReference>
<protein>
    <recommendedName>
        <fullName evidence="9">RNA polymerase subunit sigma</fullName>
    </recommendedName>
</protein>
<dbReference type="InterPro" id="IPR036388">
    <property type="entry name" value="WH-like_DNA-bd_sf"/>
</dbReference>
<reference evidence="7 8" key="1">
    <citation type="submission" date="2015-11" db="EMBL/GenBank/DDBJ databases">
        <title>Draft genome sequence of Agrobacterium sp. R89-1.</title>
        <authorList>
            <person name="Zahradnik J."/>
            <person name="Kyslikova E."/>
            <person name="Palyzova A."/>
            <person name="Kyslik P."/>
        </authorList>
    </citation>
    <scope>NUCLEOTIDE SEQUENCE [LARGE SCALE GENOMIC DNA]</scope>
    <source>
        <strain evidence="7 8">R89-1</strain>
    </source>
</reference>
<dbReference type="GO" id="GO:0006352">
    <property type="term" value="P:DNA-templated transcription initiation"/>
    <property type="evidence" value="ECO:0007669"/>
    <property type="project" value="InterPro"/>
</dbReference>
<dbReference type="InterPro" id="IPR039425">
    <property type="entry name" value="RNA_pol_sigma-70-like"/>
</dbReference>
<name>A0A135P206_9HYPH</name>
<organism evidence="7 8">
    <name type="scientific">Agrobacterium bohemicum</name>
    <dbReference type="NCBI Taxonomy" id="2052828"/>
    <lineage>
        <taxon>Bacteria</taxon>
        <taxon>Pseudomonadati</taxon>
        <taxon>Pseudomonadota</taxon>
        <taxon>Alphaproteobacteria</taxon>
        <taxon>Hyphomicrobiales</taxon>
        <taxon>Rhizobiaceae</taxon>
        <taxon>Rhizobium/Agrobacterium group</taxon>
        <taxon>Agrobacterium</taxon>
    </lineage>
</organism>
<evidence type="ECO:0000256" key="3">
    <source>
        <dbReference type="ARBA" id="ARBA00023082"/>
    </source>
</evidence>
<dbReference type="Gene3D" id="1.10.1740.10">
    <property type="match status" value="1"/>
</dbReference>
<dbReference type="GO" id="GO:0016987">
    <property type="term" value="F:sigma factor activity"/>
    <property type="evidence" value="ECO:0007669"/>
    <property type="project" value="UniProtKB-KW"/>
</dbReference>
<proteinExistence type="inferred from homology"/>
<dbReference type="STRING" id="2052828.ATO67_07795"/>
<accession>A0A135P206</accession>
<dbReference type="EMBL" id="LNUW01000033">
    <property type="protein sequence ID" value="KXG85450.1"/>
    <property type="molecule type" value="Genomic_DNA"/>
</dbReference>
<dbReference type="NCBIfam" id="TIGR02937">
    <property type="entry name" value="sigma70-ECF"/>
    <property type="match status" value="1"/>
</dbReference>
<comment type="caution">
    <text evidence="7">The sequence shown here is derived from an EMBL/GenBank/DDBJ whole genome shotgun (WGS) entry which is preliminary data.</text>
</comment>
<keyword evidence="2" id="KW-0805">Transcription regulation</keyword>
<dbReference type="Gene3D" id="1.10.10.10">
    <property type="entry name" value="Winged helix-like DNA-binding domain superfamily/Winged helix DNA-binding domain"/>
    <property type="match status" value="1"/>
</dbReference>
<evidence type="ECO:0000313" key="8">
    <source>
        <dbReference type="Proteomes" id="UP000070498"/>
    </source>
</evidence>
<dbReference type="PANTHER" id="PTHR43133:SF25">
    <property type="entry name" value="RNA POLYMERASE SIGMA FACTOR RFAY-RELATED"/>
    <property type="match status" value="1"/>
</dbReference>
<dbReference type="InterPro" id="IPR013324">
    <property type="entry name" value="RNA_pol_sigma_r3/r4-like"/>
</dbReference>
<evidence type="ECO:0000256" key="1">
    <source>
        <dbReference type="ARBA" id="ARBA00010641"/>
    </source>
</evidence>
<evidence type="ECO:0000313" key="7">
    <source>
        <dbReference type="EMBL" id="KXG85450.1"/>
    </source>
</evidence>
<keyword evidence="8" id="KW-1185">Reference proteome</keyword>
<dbReference type="Pfam" id="PF08281">
    <property type="entry name" value="Sigma70_r4_2"/>
    <property type="match status" value="1"/>
</dbReference>
<feature type="domain" description="RNA polymerase sigma-70 region 2" evidence="5">
    <location>
        <begin position="14"/>
        <end position="78"/>
    </location>
</feature>
<dbReference type="GO" id="GO:0003677">
    <property type="term" value="F:DNA binding"/>
    <property type="evidence" value="ECO:0007669"/>
    <property type="project" value="InterPro"/>
</dbReference>
<dbReference type="SUPFAM" id="SSF88946">
    <property type="entry name" value="Sigma2 domain of RNA polymerase sigma factors"/>
    <property type="match status" value="1"/>
</dbReference>
<feature type="domain" description="RNA polymerase sigma factor 70 region 4 type 2" evidence="6">
    <location>
        <begin position="104"/>
        <end position="152"/>
    </location>
</feature>
<dbReference type="Proteomes" id="UP000070498">
    <property type="component" value="Unassembled WGS sequence"/>
</dbReference>
<dbReference type="InterPro" id="IPR007627">
    <property type="entry name" value="RNA_pol_sigma70_r2"/>
</dbReference>
<dbReference type="PANTHER" id="PTHR43133">
    <property type="entry name" value="RNA POLYMERASE ECF-TYPE SIGMA FACTO"/>
    <property type="match status" value="1"/>
</dbReference>
<evidence type="ECO:0000259" key="5">
    <source>
        <dbReference type="Pfam" id="PF04542"/>
    </source>
</evidence>
<sequence>MSSDLKIQQEIVALIPALQKFAWRFHRTQTDVDDLVQETLLKALKAMHSFTPGTSLKSWMFTIMRNAHHTAYQKSKRTTVGTDNMEHRIPAAPFPQEWAVRKIEYDRALKAMPTVYRHVFHLVIEDGKAYDDAASECKISVGTVKSRVNRAKHFLANHMGDTMSTVAAI</sequence>